<name>A0A2A4X4N2_9GAMM</name>
<comment type="caution">
    <text evidence="2">The sequence shown here is derived from an EMBL/GenBank/DDBJ whole genome shotgun (WGS) entry which is preliminary data.</text>
</comment>
<reference evidence="3" key="1">
    <citation type="submission" date="2017-08" db="EMBL/GenBank/DDBJ databases">
        <title>A dynamic microbial community with high functional redundancy inhabits the cold, oxic subseafloor aquifer.</title>
        <authorList>
            <person name="Tully B.J."/>
            <person name="Wheat C.G."/>
            <person name="Glazer B.T."/>
            <person name="Huber J.A."/>
        </authorList>
    </citation>
    <scope>NUCLEOTIDE SEQUENCE [LARGE SCALE GENOMIC DNA]</scope>
</reference>
<gene>
    <name evidence="2" type="ORF">COB20_07565</name>
</gene>
<proteinExistence type="predicted"/>
<organism evidence="2 3">
    <name type="scientific">SAR86 cluster bacterium</name>
    <dbReference type="NCBI Taxonomy" id="2030880"/>
    <lineage>
        <taxon>Bacteria</taxon>
        <taxon>Pseudomonadati</taxon>
        <taxon>Pseudomonadota</taxon>
        <taxon>Gammaproteobacteria</taxon>
        <taxon>SAR86 cluster</taxon>
    </lineage>
</organism>
<evidence type="ECO:0000256" key="1">
    <source>
        <dbReference type="SAM" id="Phobius"/>
    </source>
</evidence>
<dbReference type="AlphaFoldDB" id="A0A2A4X4N2"/>
<dbReference type="EMBL" id="NVUL01000044">
    <property type="protein sequence ID" value="PCI77563.1"/>
    <property type="molecule type" value="Genomic_DNA"/>
</dbReference>
<keyword evidence="1" id="KW-0812">Transmembrane</keyword>
<dbReference type="Proteomes" id="UP000218767">
    <property type="component" value="Unassembled WGS sequence"/>
</dbReference>
<sequence length="82" mass="8870">MPDFVYGIAIVWLCAQLRPVYSSMAVAAVRARLFVNLVGGITTYFAIANSGFVVWPLAFASFALVLVIRLPLAYLAGSLLEC</sequence>
<feature type="transmembrane region" description="Helical" evidence="1">
    <location>
        <begin position="43"/>
        <end position="68"/>
    </location>
</feature>
<keyword evidence="1" id="KW-1133">Transmembrane helix</keyword>
<evidence type="ECO:0000313" key="3">
    <source>
        <dbReference type="Proteomes" id="UP000218767"/>
    </source>
</evidence>
<protein>
    <submittedName>
        <fullName evidence="2">Uncharacterized protein</fullName>
    </submittedName>
</protein>
<keyword evidence="1" id="KW-0472">Membrane</keyword>
<accession>A0A2A4X4N2</accession>
<evidence type="ECO:0000313" key="2">
    <source>
        <dbReference type="EMBL" id="PCI77563.1"/>
    </source>
</evidence>